<dbReference type="CDD" id="cd16352">
    <property type="entry name" value="CheD"/>
    <property type="match status" value="1"/>
</dbReference>
<keyword evidence="5" id="KW-1185">Reference proteome</keyword>
<dbReference type="GO" id="GO:0050568">
    <property type="term" value="F:protein-glutamine glutaminase activity"/>
    <property type="evidence" value="ECO:0007669"/>
    <property type="project" value="UniProtKB-UniRule"/>
</dbReference>
<keyword evidence="1 3" id="KW-0145">Chemotaxis</keyword>
<dbReference type="EMBL" id="CP002017">
    <property type="protein sequence ID" value="ADG06233.1"/>
    <property type="molecule type" value="Genomic_DNA"/>
</dbReference>
<dbReference type="HOGENOM" id="CLU_087854_2_0_9"/>
<name>D5WPH4_KYRT2</name>
<dbReference type="SUPFAM" id="SSF64438">
    <property type="entry name" value="CNF1/YfiH-like putative cysteine hydrolases"/>
    <property type="match status" value="1"/>
</dbReference>
<dbReference type="InterPro" id="IPR005659">
    <property type="entry name" value="Chemorcpt_Glu_NH3ase_CheD"/>
</dbReference>
<comment type="similarity">
    <text evidence="3">Belongs to the CheD family.</text>
</comment>
<dbReference type="PANTHER" id="PTHR35147">
    <property type="entry name" value="CHEMORECEPTOR GLUTAMINE DEAMIDASE CHED-RELATED"/>
    <property type="match status" value="1"/>
</dbReference>
<dbReference type="InterPro" id="IPR038592">
    <property type="entry name" value="CheD-like_sf"/>
</dbReference>
<dbReference type="HAMAP" id="MF_01440">
    <property type="entry name" value="CheD"/>
    <property type="match status" value="1"/>
</dbReference>
<proteinExistence type="inferred from homology"/>
<dbReference type="AlphaFoldDB" id="D5WPH4"/>
<accession>D5WPH4</accession>
<dbReference type="InterPro" id="IPR011324">
    <property type="entry name" value="Cytotoxic_necrot_fac-like_cat"/>
</dbReference>
<dbReference type="KEGG" id="bts:Btus_1520"/>
<dbReference type="STRING" id="562970.Btus_1520"/>
<dbReference type="PANTHER" id="PTHR35147:SF1">
    <property type="entry name" value="CHEMORECEPTOR GLUTAMINE DEAMIDASE CHED-RELATED"/>
    <property type="match status" value="1"/>
</dbReference>
<sequence>MIAGQVVHVGMADLKVVRCPDRLRSVGLGSCVGVALWDPQTKVAGLVHIMLPSAEGFTDPPRAKFADTGVDWLVEMMQQNGARVERLRAKMAGGAQMFAFAGKNDLLKIGPRNVDACRRALAKWGIPMVGEDVGGSTGRTIELHSEDGRLWVRTVRGGLIVL</sequence>
<protein>
    <recommendedName>
        <fullName evidence="3">Probable chemoreceptor glutamine deamidase CheD</fullName>
        <ecNumber evidence="3">3.5.1.44</ecNumber>
    </recommendedName>
</protein>
<evidence type="ECO:0000313" key="4">
    <source>
        <dbReference type="EMBL" id="ADG06233.1"/>
    </source>
</evidence>
<evidence type="ECO:0000313" key="5">
    <source>
        <dbReference type="Proteomes" id="UP000002368"/>
    </source>
</evidence>
<dbReference type="Proteomes" id="UP000002368">
    <property type="component" value="Chromosome"/>
</dbReference>
<dbReference type="EC" id="3.5.1.44" evidence="3"/>
<dbReference type="Pfam" id="PF03975">
    <property type="entry name" value="CheD"/>
    <property type="match status" value="1"/>
</dbReference>
<gene>
    <name evidence="3" type="primary">cheD</name>
    <name evidence="4" type="ordered locus">Btus_1520</name>
</gene>
<evidence type="ECO:0000256" key="1">
    <source>
        <dbReference type="ARBA" id="ARBA00022500"/>
    </source>
</evidence>
<comment type="catalytic activity">
    <reaction evidence="3">
        <text>L-glutaminyl-[protein] + H2O = L-glutamyl-[protein] + NH4(+)</text>
        <dbReference type="Rhea" id="RHEA:16441"/>
        <dbReference type="Rhea" id="RHEA-COMP:10207"/>
        <dbReference type="Rhea" id="RHEA-COMP:10208"/>
        <dbReference type="ChEBI" id="CHEBI:15377"/>
        <dbReference type="ChEBI" id="CHEBI:28938"/>
        <dbReference type="ChEBI" id="CHEBI:29973"/>
        <dbReference type="ChEBI" id="CHEBI:30011"/>
        <dbReference type="EC" id="3.5.1.44"/>
    </reaction>
</comment>
<organism evidence="4 5">
    <name type="scientific">Kyrpidia tusciae (strain DSM 2912 / NBRC 15312 / T2)</name>
    <name type="common">Bacillus tusciae</name>
    <dbReference type="NCBI Taxonomy" id="562970"/>
    <lineage>
        <taxon>Bacteria</taxon>
        <taxon>Bacillati</taxon>
        <taxon>Bacillota</taxon>
        <taxon>Bacilli</taxon>
        <taxon>Bacillales</taxon>
        <taxon>Alicyclobacillaceae</taxon>
        <taxon>Kyrpidia</taxon>
    </lineage>
</organism>
<keyword evidence="2 3" id="KW-0378">Hydrolase</keyword>
<dbReference type="eggNOG" id="COG1871">
    <property type="taxonomic scope" value="Bacteria"/>
</dbReference>
<dbReference type="Gene3D" id="3.30.1330.200">
    <property type="match status" value="1"/>
</dbReference>
<comment type="function">
    <text evidence="3">Probably deamidates glutamine residues to glutamate on methyl-accepting chemotaxis receptors (MCPs), playing an important role in chemotaxis.</text>
</comment>
<dbReference type="RefSeq" id="WP_013075522.1">
    <property type="nucleotide sequence ID" value="NC_014098.1"/>
</dbReference>
<reference evidence="4 5" key="1">
    <citation type="journal article" date="2011" name="Stand. Genomic Sci.">
        <title>Complete genome sequence of the thermophilic, hydrogen-oxidizing Bacillus tusciae type strain (T2) and reclassification in the new genus, Kyrpidia gen. nov. as Kyrpidia tusciae comb. nov. and emendation of the family Alicyclobacillaceae da Costa and Rainey, 2010.</title>
        <authorList>
            <person name="Klenk H.P."/>
            <person name="Lapidus A."/>
            <person name="Chertkov O."/>
            <person name="Copeland A."/>
            <person name="Del Rio T.G."/>
            <person name="Nolan M."/>
            <person name="Lucas S."/>
            <person name="Chen F."/>
            <person name="Tice H."/>
            <person name="Cheng J.F."/>
            <person name="Han C."/>
            <person name="Bruce D."/>
            <person name="Goodwin L."/>
            <person name="Pitluck S."/>
            <person name="Pati A."/>
            <person name="Ivanova N."/>
            <person name="Mavromatis K."/>
            <person name="Daum C."/>
            <person name="Chen A."/>
            <person name="Palaniappan K."/>
            <person name="Chang Y.J."/>
            <person name="Land M."/>
            <person name="Hauser L."/>
            <person name="Jeffries C.D."/>
            <person name="Detter J.C."/>
            <person name="Rohde M."/>
            <person name="Abt B."/>
            <person name="Pukall R."/>
            <person name="Goker M."/>
            <person name="Bristow J."/>
            <person name="Markowitz V."/>
            <person name="Hugenholtz P."/>
            <person name="Eisen J.A."/>
        </authorList>
    </citation>
    <scope>NUCLEOTIDE SEQUENCE [LARGE SCALE GENOMIC DNA]</scope>
    <source>
        <strain evidence="4 5">DSM 2912</strain>
    </source>
</reference>
<evidence type="ECO:0000256" key="3">
    <source>
        <dbReference type="HAMAP-Rule" id="MF_01440"/>
    </source>
</evidence>
<evidence type="ECO:0000256" key="2">
    <source>
        <dbReference type="ARBA" id="ARBA00022801"/>
    </source>
</evidence>
<dbReference type="GO" id="GO:0006935">
    <property type="term" value="P:chemotaxis"/>
    <property type="evidence" value="ECO:0007669"/>
    <property type="project" value="UniProtKB-UniRule"/>
</dbReference>